<keyword evidence="7 8" id="KW-0694">RNA-binding</keyword>
<protein>
    <submittedName>
        <fullName evidence="10">Nanos</fullName>
    </submittedName>
</protein>
<dbReference type="PROSITE" id="PS51522">
    <property type="entry name" value="ZF_NANOS"/>
    <property type="match status" value="1"/>
</dbReference>
<gene>
    <name evidence="10" type="primary">nanos</name>
</gene>
<evidence type="ECO:0000313" key="10">
    <source>
        <dbReference type="EMBL" id="ARJ36950.1"/>
    </source>
</evidence>
<evidence type="ECO:0000256" key="6">
    <source>
        <dbReference type="ARBA" id="ARBA00022845"/>
    </source>
</evidence>
<evidence type="ECO:0000256" key="8">
    <source>
        <dbReference type="PROSITE-ProRule" id="PRU00855"/>
    </source>
</evidence>
<evidence type="ECO:0000256" key="2">
    <source>
        <dbReference type="ARBA" id="ARBA00022490"/>
    </source>
</evidence>
<keyword evidence="5" id="KW-0862">Zinc</keyword>
<evidence type="ECO:0000256" key="4">
    <source>
        <dbReference type="ARBA" id="ARBA00022771"/>
    </source>
</evidence>
<dbReference type="InterPro" id="IPR008705">
    <property type="entry name" value="Nanos/Xcar2"/>
</dbReference>
<keyword evidence="4 8" id="KW-0863">Zinc-finger</keyword>
<evidence type="ECO:0000256" key="7">
    <source>
        <dbReference type="ARBA" id="ARBA00022884"/>
    </source>
</evidence>
<dbReference type="Gene3D" id="4.10.60.30">
    <property type="entry name" value="Nanos, RNA-binding domain"/>
    <property type="match status" value="1"/>
</dbReference>
<dbReference type="PANTHER" id="PTHR12887">
    <property type="entry name" value="NANOS PROTEIN"/>
    <property type="match status" value="1"/>
</dbReference>
<dbReference type="GO" id="GO:0006417">
    <property type="term" value="P:regulation of translation"/>
    <property type="evidence" value="ECO:0007669"/>
    <property type="project" value="UniProtKB-UniRule"/>
</dbReference>
<dbReference type="Pfam" id="PF05741">
    <property type="entry name" value="zf-nanos"/>
    <property type="match status" value="1"/>
</dbReference>
<dbReference type="GO" id="GO:0005737">
    <property type="term" value="C:cytoplasm"/>
    <property type="evidence" value="ECO:0007669"/>
    <property type="project" value="UniProtKB-SubCell"/>
</dbReference>
<reference evidence="10" key="1">
    <citation type="journal article" date="2017" name="BMC Biol.">
        <title>Cleavage modification did not alter blastomere fates during bryozoan evolution.</title>
        <authorList>
            <person name="Vellutini B.C."/>
            <person name="Martin-Duran J.M."/>
            <person name="Hejnol A."/>
        </authorList>
    </citation>
    <scope>NUCLEOTIDE SEQUENCE</scope>
</reference>
<dbReference type="InterPro" id="IPR038129">
    <property type="entry name" value="Nanos_sf"/>
</dbReference>
<comment type="subcellular location">
    <subcellularLocation>
        <location evidence="1">Cytoplasm</location>
    </subcellularLocation>
</comment>
<evidence type="ECO:0000256" key="1">
    <source>
        <dbReference type="ARBA" id="ARBA00004496"/>
    </source>
</evidence>
<evidence type="ECO:0000256" key="3">
    <source>
        <dbReference type="ARBA" id="ARBA00022723"/>
    </source>
</evidence>
<evidence type="ECO:0000256" key="5">
    <source>
        <dbReference type="ARBA" id="ARBA00022833"/>
    </source>
</evidence>
<proteinExistence type="evidence at transcript level"/>
<dbReference type="EMBL" id="KY565391">
    <property type="protein sequence ID" value="ARJ36950.1"/>
    <property type="molecule type" value="mRNA"/>
</dbReference>
<dbReference type="GO" id="GO:0003723">
    <property type="term" value="F:RNA binding"/>
    <property type="evidence" value="ECO:0007669"/>
    <property type="project" value="UniProtKB-UniRule"/>
</dbReference>
<dbReference type="GO" id="GO:0008270">
    <property type="term" value="F:zinc ion binding"/>
    <property type="evidence" value="ECO:0007669"/>
    <property type="project" value="UniProtKB-KW"/>
</dbReference>
<keyword evidence="6 8" id="KW-0810">Translation regulation</keyword>
<name>A0A1W6AZL6_MEMME</name>
<comment type="similarity">
    <text evidence="8">Belongs to the nanos family.</text>
</comment>
<accession>A0A1W6AZL6</accession>
<dbReference type="AlphaFoldDB" id="A0A1W6AZL6"/>
<feature type="domain" description="Nanos-type" evidence="9">
    <location>
        <begin position="171"/>
        <end position="225"/>
    </location>
</feature>
<keyword evidence="3" id="KW-0479">Metal-binding</keyword>
<organism evidence="10">
    <name type="scientific">Membranipora membranacea</name>
    <name type="common">Sea mat</name>
    <dbReference type="NCBI Taxonomy" id="95170"/>
    <lineage>
        <taxon>Eukaryota</taxon>
        <taxon>Metazoa</taxon>
        <taxon>Spiralia</taxon>
        <taxon>Lophotrochozoa</taxon>
        <taxon>Bryozoa</taxon>
        <taxon>Gymnolaemata</taxon>
        <taxon>Cheilostomatida</taxon>
        <taxon>Malacostegina</taxon>
        <taxon>Membraniporoidea</taxon>
        <taxon>Membraniporidae</taxon>
        <taxon>Membranipora</taxon>
    </lineage>
</organism>
<dbReference type="InterPro" id="IPR024161">
    <property type="entry name" value="Znf_nanos-typ"/>
</dbReference>
<sequence>MPQLTRNFRVFDTPDIWDYVRRSSIETTDGNSPPPSPFLTTDCLWSAGSPRHDTQGLGDYMNRRPTVTLAELFSGQWDPSFRDYVSRQPATTTKRRIIPTNQLPTVWNNYSVSNFTIETILSLGIRYGYQYAELAIDDLLQNIPLQEKASHRMKLVQRAHLLTKKRKQLPLCAFCRNNGEPAHIYTSHTLRDPFGKVLCPVLRAYTCPRCGANGDNAHTLTYCPLNKNVSTPCFVNTSYTLLQAMDNMRI</sequence>
<keyword evidence="2" id="KW-0963">Cytoplasm</keyword>
<evidence type="ECO:0000259" key="9">
    <source>
        <dbReference type="PROSITE" id="PS51522"/>
    </source>
</evidence>